<feature type="region of interest" description="Disordered" evidence="1">
    <location>
        <begin position="1"/>
        <end position="22"/>
    </location>
</feature>
<organism evidence="2">
    <name type="scientific">uncultured marine microorganism HF4000_APKG2M17</name>
    <dbReference type="NCBI Taxonomy" id="455548"/>
    <lineage>
        <taxon>unclassified sequences</taxon>
        <taxon>environmental samples</taxon>
    </lineage>
</organism>
<protein>
    <submittedName>
        <fullName evidence="2">Uncharacterized protein</fullName>
    </submittedName>
</protein>
<evidence type="ECO:0000313" key="2">
    <source>
        <dbReference type="EMBL" id="ABZ08303.1"/>
    </source>
</evidence>
<feature type="compositionally biased region" description="Basic and acidic residues" evidence="1">
    <location>
        <begin position="1"/>
        <end position="10"/>
    </location>
</feature>
<accession>B3T6U4</accession>
<evidence type="ECO:0000256" key="1">
    <source>
        <dbReference type="SAM" id="MobiDB-lite"/>
    </source>
</evidence>
<proteinExistence type="predicted"/>
<reference evidence="2" key="1">
    <citation type="journal article" date="2008" name="ISME J.">
        <title>Genomic patterns of recombination, clonal divergence and environment in marine microbial populations.</title>
        <authorList>
            <person name="Konstantinidis K.T."/>
            <person name="Delong E.F."/>
        </authorList>
    </citation>
    <scope>NUCLEOTIDE SEQUENCE</scope>
</reference>
<sequence length="109" mass="12189">MPHVECEQRGNGKNYRGKSSSGKCTQVGIDLGMWPPFAVIDVREIPPLRRFGWAVRSCSFFRLNRFSRRSLFLDGGPRSGCPGNPPFISSRGRGLLDKSNGLCSPTFRR</sequence>
<dbReference type="EMBL" id="EU016626">
    <property type="protein sequence ID" value="ABZ08303.1"/>
    <property type="molecule type" value="Genomic_DNA"/>
</dbReference>
<gene>
    <name evidence="2" type="ORF">ALOHA_HF4000APKG2M17ctg1g25</name>
</gene>
<name>B3T6U4_9ZZZZ</name>
<dbReference type="AlphaFoldDB" id="B3T6U4"/>